<evidence type="ECO:0000256" key="2">
    <source>
        <dbReference type="ARBA" id="ARBA00007362"/>
    </source>
</evidence>
<protein>
    <submittedName>
        <fullName evidence="8">EamA-like transporter family protein</fullName>
    </submittedName>
</protein>
<dbReference type="PANTHER" id="PTHR32322:SF2">
    <property type="entry name" value="EAMA DOMAIN-CONTAINING PROTEIN"/>
    <property type="match status" value="1"/>
</dbReference>
<feature type="transmembrane region" description="Helical" evidence="6">
    <location>
        <begin position="118"/>
        <end position="137"/>
    </location>
</feature>
<accession>A0A2Z4YDK0</accession>
<evidence type="ECO:0000256" key="6">
    <source>
        <dbReference type="SAM" id="Phobius"/>
    </source>
</evidence>
<feature type="transmembrane region" description="Helical" evidence="6">
    <location>
        <begin position="175"/>
        <end position="193"/>
    </location>
</feature>
<evidence type="ECO:0000256" key="5">
    <source>
        <dbReference type="ARBA" id="ARBA00023136"/>
    </source>
</evidence>
<keyword evidence="3 6" id="KW-0812">Transmembrane</keyword>
<gene>
    <name evidence="8" type="ORF">DLJ82_1772</name>
</gene>
<dbReference type="Pfam" id="PF00892">
    <property type="entry name" value="EamA"/>
    <property type="match status" value="2"/>
</dbReference>
<feature type="transmembrane region" description="Helical" evidence="6">
    <location>
        <begin position="143"/>
        <end position="163"/>
    </location>
</feature>
<comment type="similarity">
    <text evidence="2">Belongs to the EamA transporter family.</text>
</comment>
<comment type="subcellular location">
    <subcellularLocation>
        <location evidence="1">Membrane</location>
        <topology evidence="1">Multi-pass membrane protein</topology>
    </subcellularLocation>
</comment>
<evidence type="ECO:0000256" key="1">
    <source>
        <dbReference type="ARBA" id="ARBA00004141"/>
    </source>
</evidence>
<feature type="transmembrane region" description="Helical" evidence="6">
    <location>
        <begin position="267"/>
        <end position="288"/>
    </location>
</feature>
<sequence>MVMCARLGALRGNRHRVVASAKFQISINASLLTAAAGWGYQHGEPFSPEPCPMSLDRLAPAVFVLLWSTGWVVAKYASLHSEPFTFLSIRYALSAAAFLALCLVVRAQWPSRAATLRAVYSGFFLHGFYLAGLWWAIANGVPAGISGIIAALQPLLTAMAAPFLIGERLQQAQKLGLALGFIGIAIAVSPKLLDPATADLTHAALPLAINLVAMASVTYGTLYQKKHLQSGDLRTIATLQYIGALILTLPLSLIFEHQHFDGAAQAYGALAWSVFGLSMGGVGLLLHLIRRGQVSRAASLIYLMPPAVALEAFIAFGEPLTLPLIVGTVVVVTGVYLTNRKAFSEHRPAEV</sequence>
<evidence type="ECO:0000256" key="4">
    <source>
        <dbReference type="ARBA" id="ARBA00022989"/>
    </source>
</evidence>
<dbReference type="SUPFAM" id="SSF103481">
    <property type="entry name" value="Multidrug resistance efflux transporter EmrE"/>
    <property type="match status" value="2"/>
</dbReference>
<evidence type="ECO:0000256" key="3">
    <source>
        <dbReference type="ARBA" id="ARBA00022692"/>
    </source>
</evidence>
<keyword evidence="5 6" id="KW-0472">Membrane</keyword>
<dbReference type="InterPro" id="IPR037185">
    <property type="entry name" value="EmrE-like"/>
</dbReference>
<evidence type="ECO:0000259" key="7">
    <source>
        <dbReference type="Pfam" id="PF00892"/>
    </source>
</evidence>
<reference evidence="8 9" key="1">
    <citation type="submission" date="2018-07" db="EMBL/GenBank/DDBJ databases">
        <title>Rhizobium leguminosarum strain:ATCC 14479 Genome sequencing and assembly.</title>
        <authorList>
            <person name="Chakraborty R."/>
        </authorList>
    </citation>
    <scope>NUCLEOTIDE SEQUENCE [LARGE SCALE GENOMIC DNA]</scope>
    <source>
        <strain evidence="8 9">ATCC 14479</strain>
    </source>
</reference>
<dbReference type="Proteomes" id="UP000251166">
    <property type="component" value="Chromosome"/>
</dbReference>
<feature type="transmembrane region" description="Helical" evidence="6">
    <location>
        <begin position="322"/>
        <end position="339"/>
    </location>
</feature>
<feature type="domain" description="EamA" evidence="7">
    <location>
        <begin position="63"/>
        <end position="188"/>
    </location>
</feature>
<feature type="domain" description="EamA" evidence="7">
    <location>
        <begin position="211"/>
        <end position="339"/>
    </location>
</feature>
<dbReference type="PANTHER" id="PTHR32322">
    <property type="entry name" value="INNER MEMBRANE TRANSPORTER"/>
    <property type="match status" value="1"/>
</dbReference>
<feature type="transmembrane region" description="Helical" evidence="6">
    <location>
        <begin position="89"/>
        <end position="106"/>
    </location>
</feature>
<dbReference type="InterPro" id="IPR000620">
    <property type="entry name" value="EamA_dom"/>
</dbReference>
<evidence type="ECO:0000313" key="9">
    <source>
        <dbReference type="Proteomes" id="UP000251166"/>
    </source>
</evidence>
<dbReference type="GO" id="GO:0016020">
    <property type="term" value="C:membrane"/>
    <property type="evidence" value="ECO:0007669"/>
    <property type="project" value="UniProtKB-SubCell"/>
</dbReference>
<dbReference type="EMBL" id="CP030760">
    <property type="protein sequence ID" value="AXA39374.1"/>
    <property type="molecule type" value="Genomic_DNA"/>
</dbReference>
<feature type="transmembrane region" description="Helical" evidence="6">
    <location>
        <begin position="235"/>
        <end position="255"/>
    </location>
</feature>
<evidence type="ECO:0000313" key="8">
    <source>
        <dbReference type="EMBL" id="AXA39374.1"/>
    </source>
</evidence>
<keyword evidence="4 6" id="KW-1133">Transmembrane helix</keyword>
<proteinExistence type="inferred from homology"/>
<feature type="transmembrane region" description="Helical" evidence="6">
    <location>
        <begin position="300"/>
        <end position="316"/>
    </location>
</feature>
<feature type="transmembrane region" description="Helical" evidence="6">
    <location>
        <begin position="205"/>
        <end position="223"/>
    </location>
</feature>
<organism evidence="8 9">
    <name type="scientific">Rhizobium leguminosarum</name>
    <dbReference type="NCBI Taxonomy" id="384"/>
    <lineage>
        <taxon>Bacteria</taxon>
        <taxon>Pseudomonadati</taxon>
        <taxon>Pseudomonadota</taxon>
        <taxon>Alphaproteobacteria</taxon>
        <taxon>Hyphomicrobiales</taxon>
        <taxon>Rhizobiaceae</taxon>
        <taxon>Rhizobium/Agrobacterium group</taxon>
        <taxon>Rhizobium</taxon>
    </lineage>
</organism>
<dbReference type="InterPro" id="IPR050638">
    <property type="entry name" value="AA-Vitamin_Transporters"/>
</dbReference>
<name>A0A2Z4YDK0_RHILE</name>
<dbReference type="AlphaFoldDB" id="A0A2Z4YDK0"/>